<keyword evidence="3" id="KW-0808">Transferase</keyword>
<accession>A0A3M8SST7</accession>
<feature type="domain" description="Spore protein YkvP/CgeB glycosyl transferase-like" evidence="2">
    <location>
        <begin position="320"/>
        <end position="445"/>
    </location>
</feature>
<evidence type="ECO:0000256" key="1">
    <source>
        <dbReference type="SAM" id="Coils"/>
    </source>
</evidence>
<evidence type="ECO:0000313" key="4">
    <source>
        <dbReference type="Proteomes" id="UP000267049"/>
    </source>
</evidence>
<dbReference type="Pfam" id="PF13692">
    <property type="entry name" value="Glyco_trans_1_4"/>
    <property type="match status" value="1"/>
</dbReference>
<keyword evidence="1" id="KW-0175">Coiled coil</keyword>
<dbReference type="RefSeq" id="WP_123087545.1">
    <property type="nucleotide sequence ID" value="NZ_RIBS01000003.1"/>
</dbReference>
<evidence type="ECO:0000259" key="2">
    <source>
        <dbReference type="Pfam" id="PF13524"/>
    </source>
</evidence>
<reference evidence="3 4" key="1">
    <citation type="submission" date="2018-11" db="EMBL/GenBank/DDBJ databases">
        <title>Lysobacter cryohumiis sp. nov., isolated from soil in the Tianshan Mountains, Xinjiang, China.</title>
        <authorList>
            <person name="Luo Y."/>
            <person name="Sheng H."/>
        </authorList>
    </citation>
    <scope>NUCLEOTIDE SEQUENCE [LARGE SCALE GENOMIC DNA]</scope>
    <source>
        <strain evidence="3 4">ZS60</strain>
    </source>
</reference>
<dbReference type="Gene3D" id="3.40.50.2000">
    <property type="entry name" value="Glycogen Phosphorylase B"/>
    <property type="match status" value="2"/>
</dbReference>
<dbReference type="GO" id="GO:0016740">
    <property type="term" value="F:transferase activity"/>
    <property type="evidence" value="ECO:0007669"/>
    <property type="project" value="UniProtKB-KW"/>
</dbReference>
<comment type="caution">
    <text evidence="3">The sequence shown here is derived from an EMBL/GenBank/DDBJ whole genome shotgun (WGS) entry which is preliminary data.</text>
</comment>
<dbReference type="Pfam" id="PF13524">
    <property type="entry name" value="Glyco_trans_1_2"/>
    <property type="match status" value="1"/>
</dbReference>
<name>A0A3M8SST7_9GAMM</name>
<protein>
    <submittedName>
        <fullName evidence="3">Glycosyltransferase</fullName>
    </submittedName>
</protein>
<dbReference type="Proteomes" id="UP000267049">
    <property type="component" value="Unassembled WGS sequence"/>
</dbReference>
<dbReference type="OrthoDB" id="9179784at2"/>
<dbReference type="EMBL" id="RIBS01000003">
    <property type="protein sequence ID" value="RNF84359.1"/>
    <property type="molecule type" value="Genomic_DNA"/>
</dbReference>
<feature type="coiled-coil region" evidence="1">
    <location>
        <begin position="18"/>
        <end position="45"/>
    </location>
</feature>
<sequence>MTANGHRDNDDLQVRLRLLRAQARLRELDAAIDEAQRGLRDAEAESRLVRDSLAFGLGHALLDACRSPRLLLTLPTRLAGLVSTWRARVDRPALPAAAPSTAPAVQVLHGETFRIEIEALNSVPDAPASLGGLRVAAVLDTFSSESLGPDCELMQLRPDDWAGQLRDFKPHLLLVESCWHGPDHAWEGLVSQCSDTLRSLVASCRKAGIPTAFWNKEDPLHFEAFFESAALFDTVFTTDADSIPRYKRDFGHARVYLMPFALQPKMFHPVAENAREDAFFFAGAYYASLIERSRDLRALTDALALVGPVHVFDRNHGQKVGNDLAYPAAYSAMVRGGMPYKGIADLYRSYRFGININTIKQSPTMFARRVFELIGSGCGVYSNRSLGISRLFGDLVVATDDQEEALCRAWGEFRGDDATLSRSRRVAALRKVLLQHTYAHRLGYLASRVGYSVSPPSLPRVAVLARIDDARQLDALLASCARQRLQPDQLLLAVPEALHAWVPDTAQVLSAQDLAAAVRGRLAGYWIAPFDPRDHYGEHYLQDLLLATRYTDAAAIGKAAYRRAGDDGLVTPELEYRRVDRLALRRLVIAADRQPGSIGGLIDAIDEGSLELPGAVSIDSLGYVEGGAMDDIEPEACFDEGVDMADALRFAESLAPAPSAAAGRELSGARLAAALKAGEVPAGTSVAVRRHRLELCAALPPGTEHATLRSAVLSRAEIERDGCVLACVDAAPDDAIEYGLEAVASDGATLARLPLMAQVSVSRVPPAGTAGYRFTVRLRGTLTRFVDGLWLDWRLPAPAFLPGAGRVLVVTNIYPEPGRPYRNGFVHRRVIEYRRRGVAVDVVCVAAGAQSRGYQYEGVPVLVCDPAALRETLVHARHDAIAVHFLDRDMWQGIRDAASRTRTVVWLHGAEIQPYARRSFNFSTDELRARAQRDSDARMGFWREILATPPAGLQLVFVSSTFAEQTWQDLGLRLPAERWQVIHNPIDTTLFAYHEKPVEARLNILSVRPHDTRVYANDLVADVIRKLSGYPEFAGMNFHLVGDGALFEQNFAGLDAFANVRIERRLLRQQEIADLHRHNGIFLVPTRSDTQGVSRDEAMASGLVPVTNLAGAVGDFVDERVAVLAGPEDVDAMVRGILKLIAEPQCFQQMSRAAARRVREQSDAGKVAVHELTVLGVHARLQI</sequence>
<dbReference type="PANTHER" id="PTHR12526">
    <property type="entry name" value="GLYCOSYLTRANSFERASE"/>
    <property type="match status" value="1"/>
</dbReference>
<dbReference type="AlphaFoldDB" id="A0A3M8SST7"/>
<evidence type="ECO:0000313" key="3">
    <source>
        <dbReference type="EMBL" id="RNF84359.1"/>
    </source>
</evidence>
<dbReference type="SUPFAM" id="SSF53756">
    <property type="entry name" value="UDP-Glycosyltransferase/glycogen phosphorylase"/>
    <property type="match status" value="1"/>
</dbReference>
<organism evidence="3 4">
    <name type="scientific">Montanilutibacter psychrotolerans</name>
    <dbReference type="NCBI Taxonomy" id="1327343"/>
    <lineage>
        <taxon>Bacteria</taxon>
        <taxon>Pseudomonadati</taxon>
        <taxon>Pseudomonadota</taxon>
        <taxon>Gammaproteobacteria</taxon>
        <taxon>Lysobacterales</taxon>
        <taxon>Lysobacteraceae</taxon>
        <taxon>Montanilutibacter</taxon>
    </lineage>
</organism>
<keyword evidence="4" id="KW-1185">Reference proteome</keyword>
<gene>
    <name evidence="3" type="ORF">EER27_08230</name>
</gene>
<dbReference type="InterPro" id="IPR055259">
    <property type="entry name" value="YkvP/CgeB_Glyco_trans-like"/>
</dbReference>
<proteinExistence type="predicted"/>